<accession>A0ABU1QVJ4</accession>
<keyword evidence="1" id="KW-0413">Isomerase</keyword>
<protein>
    <submittedName>
        <fullName evidence="1">L-rhamnose mutarotase</fullName>
        <ecNumber evidence="1">5.1.3.32</ecNumber>
    </submittedName>
</protein>
<evidence type="ECO:0000313" key="1">
    <source>
        <dbReference type="EMBL" id="MDR6805182.1"/>
    </source>
</evidence>
<evidence type="ECO:0000313" key="2">
    <source>
        <dbReference type="Proteomes" id="UP001264980"/>
    </source>
</evidence>
<sequence length="118" mass="13347">MATKRTCMALGLVDNAELIASYEHYHQPGNIWPEIPAGIRDAGISDMQIYRIGPHLFMIVEHDDSTDLPTAFNKMATLPRQGEWAAWMGTFQQKLPEAAADEHWATMKPVFLLNDHLQ</sequence>
<dbReference type="Pfam" id="PF05336">
    <property type="entry name" value="rhaM"/>
    <property type="match status" value="1"/>
</dbReference>
<organism evidence="1 2">
    <name type="scientific">Dyadobacter fermentans</name>
    <dbReference type="NCBI Taxonomy" id="94254"/>
    <lineage>
        <taxon>Bacteria</taxon>
        <taxon>Pseudomonadati</taxon>
        <taxon>Bacteroidota</taxon>
        <taxon>Cytophagia</taxon>
        <taxon>Cytophagales</taxon>
        <taxon>Spirosomataceae</taxon>
        <taxon>Dyadobacter</taxon>
    </lineage>
</organism>
<comment type="caution">
    <text evidence="1">The sequence shown here is derived from an EMBL/GenBank/DDBJ whole genome shotgun (WGS) entry which is preliminary data.</text>
</comment>
<dbReference type="InterPro" id="IPR008000">
    <property type="entry name" value="Rham/fucose_mutarotase"/>
</dbReference>
<dbReference type="EC" id="5.1.3.32" evidence="1"/>
<dbReference type="GO" id="GO:0062192">
    <property type="term" value="F:L-rhamnose mutarotase activity"/>
    <property type="evidence" value="ECO:0007669"/>
    <property type="project" value="UniProtKB-EC"/>
</dbReference>
<name>A0ABU1QVJ4_9BACT</name>
<proteinExistence type="predicted"/>
<dbReference type="EMBL" id="JAVDTI010000002">
    <property type="protein sequence ID" value="MDR6805182.1"/>
    <property type="molecule type" value="Genomic_DNA"/>
</dbReference>
<reference evidence="1 2" key="1">
    <citation type="submission" date="2023-07" db="EMBL/GenBank/DDBJ databases">
        <title>Sorghum-associated microbial communities from plants grown in Nebraska, USA.</title>
        <authorList>
            <person name="Schachtman D."/>
        </authorList>
    </citation>
    <scope>NUCLEOTIDE SEQUENCE [LARGE SCALE GENOMIC DNA]</scope>
    <source>
        <strain evidence="1 2">BE57</strain>
    </source>
</reference>
<dbReference type="RefSeq" id="WP_309982728.1">
    <property type="nucleotide sequence ID" value="NZ_JAVDTI010000002.1"/>
</dbReference>
<dbReference type="InterPro" id="IPR011008">
    <property type="entry name" value="Dimeric_a/b-barrel"/>
</dbReference>
<keyword evidence="2" id="KW-1185">Reference proteome</keyword>
<gene>
    <name evidence="1" type="ORF">J2W84_002228</name>
</gene>
<dbReference type="PANTHER" id="PTHR43239">
    <property type="entry name" value="UPF0734 PROTEIN DDB_G0273871/DDB_G0273177"/>
    <property type="match status" value="1"/>
</dbReference>
<dbReference type="Proteomes" id="UP001264980">
    <property type="component" value="Unassembled WGS sequence"/>
</dbReference>
<dbReference type="InterPro" id="IPR052996">
    <property type="entry name" value="Carb_Metab_Mutarotase"/>
</dbReference>
<dbReference type="Gene3D" id="3.30.70.100">
    <property type="match status" value="1"/>
</dbReference>
<dbReference type="PANTHER" id="PTHR43239:SF1">
    <property type="entry name" value="UPF0734 PROTEIN DDB_G0273871_DDB_G0273177"/>
    <property type="match status" value="1"/>
</dbReference>
<dbReference type="SUPFAM" id="SSF54909">
    <property type="entry name" value="Dimeric alpha+beta barrel"/>
    <property type="match status" value="1"/>
</dbReference>